<evidence type="ECO:0000256" key="2">
    <source>
        <dbReference type="ARBA" id="ARBA00022490"/>
    </source>
</evidence>
<dbReference type="Proteomes" id="UP000069940">
    <property type="component" value="Unassembled WGS sequence"/>
</dbReference>
<feature type="region of interest" description="Disordered" evidence="11">
    <location>
        <begin position="138"/>
        <end position="192"/>
    </location>
</feature>
<keyword evidence="9" id="KW-0802">TPR repeat</keyword>
<dbReference type="Gene3D" id="3.90.1440.10">
    <property type="entry name" value="SecA, preprotein cross-linking domain"/>
    <property type="match status" value="1"/>
</dbReference>
<evidence type="ECO:0000256" key="8">
    <source>
        <dbReference type="ARBA" id="ARBA00023136"/>
    </source>
</evidence>
<dbReference type="PRINTS" id="PR00906">
    <property type="entry name" value="SECA"/>
</dbReference>
<keyword evidence="16" id="KW-1185">Reference proteome</keyword>
<evidence type="ECO:0000256" key="3">
    <source>
        <dbReference type="ARBA" id="ARBA00022741"/>
    </source>
</evidence>
<evidence type="ECO:0000256" key="11">
    <source>
        <dbReference type="SAM" id="MobiDB-lite"/>
    </source>
</evidence>
<feature type="region of interest" description="Disordered" evidence="11">
    <location>
        <begin position="2190"/>
        <end position="2211"/>
    </location>
</feature>
<feature type="region of interest" description="Disordered" evidence="11">
    <location>
        <begin position="412"/>
        <end position="431"/>
    </location>
</feature>
<reference evidence="16" key="1">
    <citation type="journal article" date="2015" name="Proc. Natl. Acad. Sci. U.S.A.">
        <title>Genome sequence of the Asian Tiger mosquito, Aedes albopictus, reveals insights into its biology, genetics, and evolution.</title>
        <authorList>
            <person name="Chen X.G."/>
            <person name="Jiang X."/>
            <person name="Gu J."/>
            <person name="Xu M."/>
            <person name="Wu Y."/>
            <person name="Deng Y."/>
            <person name="Zhang C."/>
            <person name="Bonizzoni M."/>
            <person name="Dermauw W."/>
            <person name="Vontas J."/>
            <person name="Armbruster P."/>
            <person name="Huang X."/>
            <person name="Yang Y."/>
            <person name="Zhang H."/>
            <person name="He W."/>
            <person name="Peng H."/>
            <person name="Liu Y."/>
            <person name="Wu K."/>
            <person name="Chen J."/>
            <person name="Lirakis M."/>
            <person name="Topalis P."/>
            <person name="Van Leeuwen T."/>
            <person name="Hall A.B."/>
            <person name="Jiang X."/>
            <person name="Thorpe C."/>
            <person name="Mueller R.L."/>
            <person name="Sun C."/>
            <person name="Waterhouse R.M."/>
            <person name="Yan G."/>
            <person name="Tu Z.J."/>
            <person name="Fang X."/>
            <person name="James A.A."/>
        </authorList>
    </citation>
    <scope>NUCLEOTIDE SEQUENCE [LARGE SCALE GENOMIC DNA]</scope>
    <source>
        <strain evidence="16">Foshan</strain>
    </source>
</reference>
<reference evidence="15" key="2">
    <citation type="submission" date="2025-05" db="UniProtKB">
        <authorList>
            <consortium name="EnsemblMetazoa"/>
        </authorList>
    </citation>
    <scope>IDENTIFICATION</scope>
    <source>
        <strain evidence="15">Foshan</strain>
    </source>
</reference>
<feature type="region of interest" description="Disordered" evidence="11">
    <location>
        <begin position="248"/>
        <end position="314"/>
    </location>
</feature>
<evidence type="ECO:0000259" key="12">
    <source>
        <dbReference type="PROSITE" id="PS51192"/>
    </source>
</evidence>
<name>A0ABM1Y1H7_AEDAL</name>
<keyword evidence="3" id="KW-0547">Nucleotide-binding</keyword>
<dbReference type="EnsemblMetazoa" id="AALFPA23_004825.R5989">
    <property type="protein sequence ID" value="AALFPA23_004825.P5989"/>
    <property type="gene ID" value="AALFPA23_004825"/>
</dbReference>
<dbReference type="InterPro" id="IPR014018">
    <property type="entry name" value="SecA_motor_DEAD"/>
</dbReference>
<evidence type="ECO:0000313" key="15">
    <source>
        <dbReference type="EnsemblMetazoa" id="AALFPA23_004825.P5989"/>
    </source>
</evidence>
<dbReference type="PROSITE" id="PS51192">
    <property type="entry name" value="HELICASE_ATP_BIND_1"/>
    <property type="match status" value="1"/>
</dbReference>
<feature type="domain" description="Helicase C-terminal" evidence="13">
    <location>
        <begin position="1376"/>
        <end position="1538"/>
    </location>
</feature>
<sequence length="2699" mass="310989">MDVVPKALVRTKEGFRAVLQSTGQDVQATILDSSIPRCIQVKRVPVVFSYPYAAFDLGQNNVLQWHPSHVQLLPVGDTSVLFIGQAGLRGGGHSCSKCATYYCDRCHYYCPNGTCYDYCSHRNDHNCTSRQAAQRREQEERERQEQERQRQEQERLRQQREQEQRERERQEQQRREEQKRQARLRQQREQEQRERERQERVARERRQQEQRERELQEERRREEQERKARLQQEQERREQERQRQEQERLRQQREREHQEQIARERRLQEQRERELQEERRREQQEKEHRRQEQERLRQQREQEQREKEKRERELQERRQREEALLRQQQEQELLEKERQKQIAEDKWREEQARLKREREEHDRIVKENQEKEAIKSKLQQTLQQKTAVLEDEQDYVSEEETEECKAMNDMGESRAVQQEGPIDATETDYENQLPEREAEIDETRLLFEALNLNNVVPIESLFNQIEANSTKLIDIILMRLEKNMSQEIKRLAQYAIDREYSRKNNRKNNERRHQLIAQTVKHKTFMQLSKVVRRNMRKVSIALQQQIVEYVLRGGKLQIRVIKRFPVVRWIEQNLIFELIAYPEGKVDEVLLNVFKNHWMIVRELFEWQDRQKLLYALQTEQLIRGLALLHINDVLDMVTQVKFVGLEVVRERGENWYSDLKRCWVKSKLPEFINAKASAELIELLVSLPWNSLMTQQFLNAIAGESNQLAICDFLDKVKNEHMCYSLVMDIVSKKCEHHGVIAWISDLNYHILIQEIYKLNPEVSRHINSKLGTFLRKGPNTKLLNFLRSNTSRLAQNMENFVRILENTIMFQKTSDAWDDIATIINSEKNADKWEQKVDNFIVSTIFGKSYEYSVDELLDRMSDCTLDPINFDRKKVLRAFNSVKATYNSKLKSSQIGHWADSVKLNKVGNVENSTLEEKIAVVIRAVELSHGFKPRDSQILSLLVLSMANEDHGRLAQINTGEGKSIIVAMLAVIHALEGVKVDIVTTSTELSIPEVKKQRPFFEMFGLTVDENSPERDKKIVYRCDIVYGTASDFQGDVLRTEFLGNDCRGNRKHQVIIVDEVDSMLFDSRTHSVRLSDENPGMTHLEVPLAVIWHQIHNINAHMIERDNKVFFITEDFEAVGNEIKLYSGEDWETVSTEVHDKKEFITTHTENHLRKLLRKLTVDEQKEYEAYQALNLRITAVAEQLSKANDDEKIKAECEQMRLDLIKLPWNTRDPVVDIPEHLRSFALNQISIWVKNAILAKWAYKKDAHYTVIHGKIIPVNFNETGDLQTNMIWSDGLTQFLQLKEGLRMDPEGISTNFISNVSFFQRYGSNIYGLTGTLGEQSTQDFLQTMYGTDMIVIPPHKITDITNNEMSGYRCKELAPLVLSNVKTWYQSVKENALYHAQNNRAVLVICKFITQARNIANMLRKIHDPRKVFIYTGEETKFEKNAVDSGEIIVATNIAGRGTDIKTSKNVEKHGGMCVLVTFLPESFRVEMQNVGRTAREGKRGMAQLITYDVSNLSMESLKKMRQEREAKAITAAINDAKKMLIQDCLFSRFCLLENELLPSMDETRKMYICDLLNAGWIDYSANHLDSRKISEKATMWAEKSHQEFVSAALKSLTRAERGKLTEQDMQDLRSQATKKVVEEMPAFKKRYAENVWNQYCTNQSSLVQQNQLDVFRNGQKFNPKCSELALRYGWGTFERKALEESWGLWLKSKLFDDDETSAEEAIVMFRNEFEDTTHQRASLDKLVRNPFFYVLKGNEQLNARHFENAIKCYDRAIDLDPVFSANARYCKAQTLLSYSENKGTKQQDALNELRKAEDLIKSVYRPNLLTFNTLIGQHQCLEQTSQHVQHQLDILSQQEDYIRQAREVIEMAQKNNNNVKVTLKNLYDVLSEAKEDHAKAIREAYGNGLKNLFTVEEKLPRPWVSIAAVALIGVAQITAGCLIVMYTGGALGMGLITEGVADLIHAATAAITGTFSWAAWATQKVVSLTVSIVCSGIASIKQAAKAAGSLGNGLIKQTGKNVFMGFKSGLKDVSRTCYDIGKGIAAPQGGVKLAIKEVGQALGKGVVKECLNEAGKYCTNQVFMNKLEEEITTKVSDVLIEALSSNPLVVKALEEDERNGSSYWKQLFIKEGMELLKDKEINKCAEMLKSIAKGVAVGSIPYAGSVMDVAGVGKCVYTLNTYTENFIKKFNKKVSSHEKSINEQRDESSKSYLSEKTEFSAGKNNNQAFDQNVTSAPDMDCENSDIDVHQVTVDTVYSSKVSANAELRSTYREASTPKTLANVFKGTITVKLTTSIKENIINPALNHVSSRVANGLFANMEESVTKLRHEIKTERDNRSKSNAMANSVRALSETPNKENQYLGPETTKMIEIVTKDDHLHDTTSFALSAGAINAPIYVYDEKGILKYIVGSKLPGKRINIKHFAPSKDHPVGHFTPLDPNLIVTPSGTNSCAIDAVVAQLRSTQKESLQVNNAADLRNKMVQQIKNNPRQAEQMYEKRAQLERIAPHRMFSGGHEPQKKPKPKKRVPKFNKGDKPKKPRKVDKRVSKFNDDFETYKNKLGEAISLDSDSMNNATTDQTQEHHLIHKQFKHHPAITKSGFNIDAPINVLVCPNKNEVKEVLNTNRSVHCGPHPQKLTKKLQKRLDAALKHESDPIALNLNVHQIAYHERQRVRSGERLLQSKKNEEKIPKTEDDSTDSFTENFFVKK</sequence>
<keyword evidence="2" id="KW-0963">Cytoplasm</keyword>
<feature type="coiled-coil region" evidence="10">
    <location>
        <begin position="1848"/>
        <end position="1896"/>
    </location>
</feature>
<dbReference type="InterPro" id="IPR014001">
    <property type="entry name" value="Helicase_ATP-bd"/>
</dbReference>
<evidence type="ECO:0000259" key="13">
    <source>
        <dbReference type="PROSITE" id="PS51194"/>
    </source>
</evidence>
<feature type="region of interest" description="Disordered" evidence="11">
    <location>
        <begin position="2500"/>
        <end position="2538"/>
    </location>
</feature>
<dbReference type="InterPro" id="IPR036670">
    <property type="entry name" value="SecA_X-link_sf"/>
</dbReference>
<feature type="domain" description="SecA family profile" evidence="14">
    <location>
        <begin position="858"/>
        <end position="1530"/>
    </location>
</feature>
<feature type="region of interest" description="Disordered" evidence="11">
    <location>
        <begin position="2326"/>
        <end position="2354"/>
    </location>
</feature>
<feature type="domain" description="Helicase ATP-binding" evidence="12">
    <location>
        <begin position="949"/>
        <end position="1082"/>
    </location>
</feature>
<dbReference type="GeneID" id="109402580"/>
<dbReference type="InterPro" id="IPR000185">
    <property type="entry name" value="SecA"/>
</dbReference>
<keyword evidence="8" id="KW-0472">Membrane</keyword>
<dbReference type="PROSITE" id="PS50005">
    <property type="entry name" value="TPR"/>
    <property type="match status" value="1"/>
</dbReference>
<dbReference type="PANTHER" id="PTHR30612:SF0">
    <property type="entry name" value="CHLOROPLAST PROTEIN-TRANSPORTING ATPASE"/>
    <property type="match status" value="1"/>
</dbReference>
<dbReference type="PROSITE" id="PS51196">
    <property type="entry name" value="SECA_MOTOR_DEAD"/>
    <property type="match status" value="1"/>
</dbReference>
<dbReference type="SMART" id="SM00957">
    <property type="entry name" value="SecA_DEAD"/>
    <property type="match status" value="1"/>
</dbReference>
<feature type="compositionally biased region" description="Basic residues" evidence="11">
    <location>
        <begin position="2512"/>
        <end position="2522"/>
    </location>
</feature>
<evidence type="ECO:0000256" key="9">
    <source>
        <dbReference type="PROSITE-ProRule" id="PRU00339"/>
    </source>
</evidence>
<keyword evidence="1" id="KW-0813">Transport</keyword>
<evidence type="ECO:0000256" key="10">
    <source>
        <dbReference type="SAM" id="Coils"/>
    </source>
</evidence>
<dbReference type="InterPro" id="IPR044722">
    <property type="entry name" value="SecA_SF2_C"/>
</dbReference>
<dbReference type="PANTHER" id="PTHR30612">
    <property type="entry name" value="SECA INNER MEMBRANE COMPONENT OF SEC PROTEIN SECRETION SYSTEM"/>
    <property type="match status" value="1"/>
</dbReference>
<feature type="region of interest" description="Disordered" evidence="11">
    <location>
        <begin position="2667"/>
        <end position="2699"/>
    </location>
</feature>
<evidence type="ECO:0000313" key="16">
    <source>
        <dbReference type="Proteomes" id="UP000069940"/>
    </source>
</evidence>
<evidence type="ECO:0000256" key="1">
    <source>
        <dbReference type="ARBA" id="ARBA00022448"/>
    </source>
</evidence>
<dbReference type="SUPFAM" id="SSF52540">
    <property type="entry name" value="P-loop containing nucleoside triphosphate hydrolases"/>
    <property type="match status" value="2"/>
</dbReference>
<protein>
    <recommendedName>
        <fullName evidence="17">Protein translocase subunit SecA</fullName>
    </recommendedName>
</protein>
<accession>A0ABM1Y1H7</accession>
<dbReference type="InterPro" id="IPR027417">
    <property type="entry name" value="P-loop_NTPase"/>
</dbReference>
<keyword evidence="5" id="KW-0653">Protein transport</keyword>
<proteinExistence type="predicted"/>
<dbReference type="Pfam" id="PF21090">
    <property type="entry name" value="P-loop_SecA"/>
    <property type="match status" value="1"/>
</dbReference>
<evidence type="ECO:0000256" key="5">
    <source>
        <dbReference type="ARBA" id="ARBA00022927"/>
    </source>
</evidence>
<dbReference type="InterPro" id="IPR011990">
    <property type="entry name" value="TPR-like_helical_dom_sf"/>
</dbReference>
<dbReference type="InterPro" id="IPR019734">
    <property type="entry name" value="TPR_rpt"/>
</dbReference>
<evidence type="ECO:0000259" key="14">
    <source>
        <dbReference type="PROSITE" id="PS51196"/>
    </source>
</evidence>
<evidence type="ECO:0000256" key="6">
    <source>
        <dbReference type="ARBA" id="ARBA00022967"/>
    </source>
</evidence>
<organism evidence="15 16">
    <name type="scientific">Aedes albopictus</name>
    <name type="common">Asian tiger mosquito</name>
    <name type="synonym">Stegomyia albopicta</name>
    <dbReference type="NCBI Taxonomy" id="7160"/>
    <lineage>
        <taxon>Eukaryota</taxon>
        <taxon>Metazoa</taxon>
        <taxon>Ecdysozoa</taxon>
        <taxon>Arthropoda</taxon>
        <taxon>Hexapoda</taxon>
        <taxon>Insecta</taxon>
        <taxon>Pterygota</taxon>
        <taxon>Neoptera</taxon>
        <taxon>Endopterygota</taxon>
        <taxon>Diptera</taxon>
        <taxon>Nematocera</taxon>
        <taxon>Culicoidea</taxon>
        <taxon>Culicidae</taxon>
        <taxon>Culicinae</taxon>
        <taxon>Aedini</taxon>
        <taxon>Aedes</taxon>
        <taxon>Stegomyia</taxon>
    </lineage>
</organism>
<evidence type="ECO:0008006" key="17">
    <source>
        <dbReference type="Google" id="ProtNLM"/>
    </source>
</evidence>
<dbReference type="Pfam" id="PF07517">
    <property type="entry name" value="SecA_DEAD"/>
    <property type="match status" value="1"/>
</dbReference>
<feature type="repeat" description="TPR" evidence="9">
    <location>
        <begin position="1743"/>
        <end position="1776"/>
    </location>
</feature>
<dbReference type="InterPro" id="IPR011115">
    <property type="entry name" value="SecA_DEAD"/>
</dbReference>
<dbReference type="Gene3D" id="3.40.50.300">
    <property type="entry name" value="P-loop containing nucleotide triphosphate hydrolases"/>
    <property type="match status" value="2"/>
</dbReference>
<keyword evidence="10" id="KW-0175">Coiled coil</keyword>
<dbReference type="InterPro" id="IPR001650">
    <property type="entry name" value="Helicase_C-like"/>
</dbReference>
<evidence type="ECO:0000256" key="7">
    <source>
        <dbReference type="ARBA" id="ARBA00023010"/>
    </source>
</evidence>
<dbReference type="RefSeq" id="XP_019530817.3">
    <property type="nucleotide sequence ID" value="XM_019675272.4"/>
</dbReference>
<keyword evidence="7" id="KW-0811">Translocation</keyword>
<keyword evidence="4" id="KW-0067">ATP-binding</keyword>
<dbReference type="Gene3D" id="1.25.40.10">
    <property type="entry name" value="Tetratricopeptide repeat domain"/>
    <property type="match status" value="1"/>
</dbReference>
<dbReference type="SUPFAM" id="SSF48452">
    <property type="entry name" value="TPR-like"/>
    <property type="match status" value="1"/>
</dbReference>
<dbReference type="SMART" id="SM00028">
    <property type="entry name" value="TPR"/>
    <property type="match status" value="1"/>
</dbReference>
<feature type="compositionally biased region" description="Basic and acidic residues" evidence="11">
    <location>
        <begin position="2674"/>
        <end position="2685"/>
    </location>
</feature>
<keyword evidence="6" id="KW-1278">Translocase</keyword>
<evidence type="ECO:0000256" key="4">
    <source>
        <dbReference type="ARBA" id="ARBA00022840"/>
    </source>
</evidence>
<dbReference type="PROSITE" id="PS51194">
    <property type="entry name" value="HELICASE_CTER"/>
    <property type="match status" value="1"/>
</dbReference>
<dbReference type="SUPFAM" id="SSF81767">
    <property type="entry name" value="Pre-protein crosslinking domain of SecA"/>
    <property type="match status" value="1"/>
</dbReference>